<dbReference type="EMBL" id="VLKZ01000004">
    <property type="protein sequence ID" value="TWI57193.1"/>
    <property type="molecule type" value="Genomic_DNA"/>
</dbReference>
<dbReference type="PROSITE" id="PS51257">
    <property type="entry name" value="PROKAR_LIPOPROTEIN"/>
    <property type="match status" value="1"/>
</dbReference>
<feature type="chain" id="PRO_5039379169" evidence="1">
    <location>
        <begin position="21"/>
        <end position="161"/>
    </location>
</feature>
<dbReference type="InterPro" id="IPR020481">
    <property type="entry name" value="Intracell_prot_inh_BsuPI"/>
</dbReference>
<gene>
    <name evidence="3" type="ORF">IQ10_01899</name>
</gene>
<feature type="signal peptide" evidence="1">
    <location>
        <begin position="1"/>
        <end position="20"/>
    </location>
</feature>
<keyword evidence="4" id="KW-1185">Reference proteome</keyword>
<feature type="domain" description="Intracellular proteinase inhibitor BsuPI" evidence="2">
    <location>
        <begin position="42"/>
        <end position="139"/>
    </location>
</feature>
<evidence type="ECO:0000259" key="2">
    <source>
        <dbReference type="Pfam" id="PF12690"/>
    </source>
</evidence>
<sequence length="161" mass="18107">MKKMGLFLLTLFVVFLFACGQGGDSPTQGEGGSDSVTNSAWSFETKTTQDEKELLVQMTVTNQQESQSTLDFASGQLYEMVLTDPNGEEVYRFSEGRMFSMAIMQEAFEAGESKTFEEVIALDKLDKGTYTLDVQLVVMAVDNEEWMDEETFQNRLDIIID</sequence>
<name>A0A562QKJ5_9BACI</name>
<comment type="caution">
    <text evidence="3">The sequence shown here is derived from an EMBL/GenBank/DDBJ whole genome shotgun (WGS) entry which is preliminary data.</text>
</comment>
<reference evidence="3 4" key="1">
    <citation type="journal article" date="2015" name="Stand. Genomic Sci.">
        <title>Genomic Encyclopedia of Bacterial and Archaeal Type Strains, Phase III: the genomes of soil and plant-associated and newly described type strains.</title>
        <authorList>
            <person name="Whitman W.B."/>
            <person name="Woyke T."/>
            <person name="Klenk H.P."/>
            <person name="Zhou Y."/>
            <person name="Lilburn T.G."/>
            <person name="Beck B.J."/>
            <person name="De Vos P."/>
            <person name="Vandamme P."/>
            <person name="Eisen J.A."/>
            <person name="Garrity G."/>
            <person name="Hugenholtz P."/>
            <person name="Kyrpides N.C."/>
        </authorList>
    </citation>
    <scope>NUCLEOTIDE SEQUENCE [LARGE SCALE GENOMIC DNA]</scope>
    <source>
        <strain evidence="3 4">CGMCC 1.10116</strain>
    </source>
</reference>
<evidence type="ECO:0000256" key="1">
    <source>
        <dbReference type="SAM" id="SignalP"/>
    </source>
</evidence>
<dbReference type="OrthoDB" id="1357684at2"/>
<protein>
    <submittedName>
        <fullName evidence="3">Intracellular proteinase inhibitor BsuPI</fullName>
    </submittedName>
</protein>
<dbReference type="InterPro" id="IPR038144">
    <property type="entry name" value="IPI"/>
</dbReference>
<evidence type="ECO:0000313" key="3">
    <source>
        <dbReference type="EMBL" id="TWI57193.1"/>
    </source>
</evidence>
<dbReference type="Proteomes" id="UP000315711">
    <property type="component" value="Unassembled WGS sequence"/>
</dbReference>
<organism evidence="3 4">
    <name type="scientific">Halalkalibacter nanhaiisediminis</name>
    <dbReference type="NCBI Taxonomy" id="688079"/>
    <lineage>
        <taxon>Bacteria</taxon>
        <taxon>Bacillati</taxon>
        <taxon>Bacillota</taxon>
        <taxon>Bacilli</taxon>
        <taxon>Bacillales</taxon>
        <taxon>Bacillaceae</taxon>
        <taxon>Halalkalibacter</taxon>
    </lineage>
</organism>
<keyword evidence="1" id="KW-0732">Signal</keyword>
<accession>A0A562QKJ5</accession>
<dbReference type="AlphaFoldDB" id="A0A562QKJ5"/>
<dbReference type="Pfam" id="PF12690">
    <property type="entry name" value="BsuPI"/>
    <property type="match status" value="1"/>
</dbReference>
<evidence type="ECO:0000313" key="4">
    <source>
        <dbReference type="Proteomes" id="UP000315711"/>
    </source>
</evidence>
<proteinExistence type="predicted"/>
<dbReference type="Gene3D" id="2.60.40.2360">
    <property type="entry name" value="Intracellular proteinase inhibitor BsuPI"/>
    <property type="match status" value="1"/>
</dbReference>
<dbReference type="RefSeq" id="WP_144450206.1">
    <property type="nucleotide sequence ID" value="NZ_VLKZ01000004.1"/>
</dbReference>